<evidence type="ECO:0000313" key="3">
    <source>
        <dbReference type="Proteomes" id="UP000441354"/>
    </source>
</evidence>
<name>A0A7V7RMI0_9BACI</name>
<accession>A0A7V7RMI0</accession>
<dbReference type="EMBL" id="WBOT01000002">
    <property type="protein sequence ID" value="KAB2333499.1"/>
    <property type="molecule type" value="Genomic_DNA"/>
</dbReference>
<organism evidence="2 3">
    <name type="scientific">Bacillus mesophilum</name>
    <dbReference type="NCBI Taxonomy" id="1071718"/>
    <lineage>
        <taxon>Bacteria</taxon>
        <taxon>Bacillati</taxon>
        <taxon>Bacillota</taxon>
        <taxon>Bacilli</taxon>
        <taxon>Bacillales</taxon>
        <taxon>Bacillaceae</taxon>
        <taxon>Bacillus</taxon>
    </lineage>
</organism>
<feature type="transmembrane region" description="Helical" evidence="1">
    <location>
        <begin position="28"/>
        <end position="45"/>
    </location>
</feature>
<feature type="transmembrane region" description="Helical" evidence="1">
    <location>
        <begin position="5"/>
        <end position="22"/>
    </location>
</feature>
<keyword evidence="1" id="KW-0472">Membrane</keyword>
<evidence type="ECO:0000313" key="2">
    <source>
        <dbReference type="EMBL" id="KAB2333499.1"/>
    </source>
</evidence>
<dbReference type="RefSeq" id="WP_151572789.1">
    <property type="nucleotide sequence ID" value="NZ_WBOT01000002.1"/>
</dbReference>
<feature type="transmembrane region" description="Helical" evidence="1">
    <location>
        <begin position="50"/>
        <end position="72"/>
    </location>
</feature>
<feature type="transmembrane region" description="Helical" evidence="1">
    <location>
        <begin position="84"/>
        <end position="104"/>
    </location>
</feature>
<proteinExistence type="predicted"/>
<keyword evidence="1" id="KW-0812">Transmembrane</keyword>
<evidence type="ECO:0008006" key="4">
    <source>
        <dbReference type="Google" id="ProtNLM"/>
    </source>
</evidence>
<reference evidence="2 3" key="1">
    <citation type="journal article" date="2014" name="Arch. Microbiol.">
        <title>Bacillus mesophilum sp. nov., strain IITR-54T, a novel 4-chlorobiphenyl dechlorinating bacterium.</title>
        <authorList>
            <person name="Manickam N."/>
            <person name="Singh N.K."/>
            <person name="Bajaj A."/>
            <person name="Kumar R.M."/>
            <person name="Kaur G."/>
            <person name="Kaur N."/>
            <person name="Bala M."/>
            <person name="Kumar A."/>
            <person name="Mayilraj S."/>
        </authorList>
    </citation>
    <scope>NUCLEOTIDE SEQUENCE [LARGE SCALE GENOMIC DNA]</scope>
    <source>
        <strain evidence="2 3">IITR-54</strain>
    </source>
</reference>
<keyword evidence="3" id="KW-1185">Reference proteome</keyword>
<dbReference type="Proteomes" id="UP000441354">
    <property type="component" value="Unassembled WGS sequence"/>
</dbReference>
<sequence>MKRSMLINIVVVVMVSILGVIFLTELPFYKLALILIASSILLLSFTNIKFLFPIIITVILGFGAFLTGYAFFSAHQENIQFYFMYIHLLLTAFLLLYWVLVYYLKKTVNESNQLSEKVKLLEKYDVSTKLLTKHEFLDQSKIVQKGAIRRNESLWLLVLELNLENKNTLSTLKHKLSQIVFSSIREEYDFVTATNKGILILLQNTNEKGVAVVIERIRSKSHTVFNQIQPPYQYKHRQISSIDQIIEEVEEKK</sequence>
<evidence type="ECO:0000256" key="1">
    <source>
        <dbReference type="SAM" id="Phobius"/>
    </source>
</evidence>
<protein>
    <recommendedName>
        <fullName evidence="4">GGDEF domain-containing protein</fullName>
    </recommendedName>
</protein>
<dbReference type="AlphaFoldDB" id="A0A7V7RMI0"/>
<dbReference type="OrthoDB" id="1952191at2"/>
<comment type="caution">
    <text evidence="2">The sequence shown here is derived from an EMBL/GenBank/DDBJ whole genome shotgun (WGS) entry which is preliminary data.</text>
</comment>
<keyword evidence="1" id="KW-1133">Transmembrane helix</keyword>
<gene>
    <name evidence="2" type="ORF">F7732_05230</name>
</gene>